<sequence>MADLQTAPATAGADAIVVHTTFLNIITIVVAGMGSFLFGYANNAIAGTLAQNSFLVKFLTGSNANSIIGGILGGFLGGGLIGAVISAPISQRFGRRAATATAAALITFSAAILAGSVNIGMFLAGRVICGIGAGIVITNCPVYMSEIAPPHIRGMLVGNHAISIVYAYILSSVIALGFHYVDAPYQWRLQYVMLAFFGLLLGVSLVFLPESPRWLCEKERYEEAWNILQRLHQSKNDPSAQLARAEMAQMHAQIAEERSLPSDYLHIFRTPHLRHRMICSILVWVMGQSTGILVIANLTPTLFGQLGFGTVLQLGLSIVWTTCALLGCFVNAAIMDRFGRVKLLAAGGYLCSIALILEAVLQKYYLGSDNKSGVNAAVAMYFLFIIFYGSTIDCAAYVYISEIWPTHLRSKGTTIGLVSFFSCAIAYTSPASQAFSQIGWKYYFVMISVCLVSSTAILFILPETARLTLEEIAEKFGDKVVVHFGDEFEGEVKNTEGFSKQFVSQQEQVVAEEGKE</sequence>
<dbReference type="Pfam" id="PF00083">
    <property type="entry name" value="Sugar_tr"/>
    <property type="match status" value="1"/>
</dbReference>
<dbReference type="InterPro" id="IPR003663">
    <property type="entry name" value="Sugar/inositol_transpt"/>
</dbReference>
<reference evidence="9 10" key="1">
    <citation type="journal article" date="2016" name="Nat. Commun.">
        <title>Ectomycorrhizal ecology is imprinted in the genome of the dominant symbiotic fungus Cenococcum geophilum.</title>
        <authorList>
            <consortium name="DOE Joint Genome Institute"/>
            <person name="Peter M."/>
            <person name="Kohler A."/>
            <person name="Ohm R.A."/>
            <person name="Kuo A."/>
            <person name="Krutzmann J."/>
            <person name="Morin E."/>
            <person name="Arend M."/>
            <person name="Barry K.W."/>
            <person name="Binder M."/>
            <person name="Choi C."/>
            <person name="Clum A."/>
            <person name="Copeland A."/>
            <person name="Grisel N."/>
            <person name="Haridas S."/>
            <person name="Kipfer T."/>
            <person name="LaButti K."/>
            <person name="Lindquist E."/>
            <person name="Lipzen A."/>
            <person name="Maire R."/>
            <person name="Meier B."/>
            <person name="Mihaltcheva S."/>
            <person name="Molinier V."/>
            <person name="Murat C."/>
            <person name="Poggeler S."/>
            <person name="Quandt C.A."/>
            <person name="Sperisen C."/>
            <person name="Tritt A."/>
            <person name="Tisserant E."/>
            <person name="Crous P.W."/>
            <person name="Henrissat B."/>
            <person name="Nehls U."/>
            <person name="Egli S."/>
            <person name="Spatafora J.W."/>
            <person name="Grigoriev I.V."/>
            <person name="Martin F.M."/>
        </authorList>
    </citation>
    <scope>NUCLEOTIDE SEQUENCE [LARGE SCALE GENOMIC DNA]</scope>
    <source>
        <strain evidence="9 10">CBS 459.81</strain>
    </source>
</reference>
<dbReference type="InterPro" id="IPR005829">
    <property type="entry name" value="Sugar_transporter_CS"/>
</dbReference>
<evidence type="ECO:0000256" key="7">
    <source>
        <dbReference type="SAM" id="Phobius"/>
    </source>
</evidence>
<proteinExistence type="inferred from homology"/>
<evidence type="ECO:0000256" key="1">
    <source>
        <dbReference type="ARBA" id="ARBA00004141"/>
    </source>
</evidence>
<evidence type="ECO:0000259" key="8">
    <source>
        <dbReference type="PROSITE" id="PS50850"/>
    </source>
</evidence>
<comment type="similarity">
    <text evidence="2">Belongs to the major facilitator superfamily. Sugar transporter (TC 2.A.1.1) family.</text>
</comment>
<keyword evidence="3" id="KW-0813">Transport</keyword>
<accession>A0A8E2JES1</accession>
<dbReference type="PANTHER" id="PTHR48022:SF30">
    <property type="entry name" value="MAJOR FACILITATOR SUPERFAMILY (MFS) PROFILE DOMAIN-CONTAINING PROTEIN"/>
    <property type="match status" value="1"/>
</dbReference>
<dbReference type="GO" id="GO:0016020">
    <property type="term" value="C:membrane"/>
    <property type="evidence" value="ECO:0007669"/>
    <property type="project" value="UniProtKB-SubCell"/>
</dbReference>
<feature type="transmembrane region" description="Helical" evidence="7">
    <location>
        <begin position="187"/>
        <end position="208"/>
    </location>
</feature>
<gene>
    <name evidence="9" type="ORF">K432DRAFT_435154</name>
</gene>
<dbReference type="InterPro" id="IPR050360">
    <property type="entry name" value="MFS_Sugar_Transporters"/>
</dbReference>
<feature type="transmembrane region" description="Helical" evidence="7">
    <location>
        <begin position="123"/>
        <end position="144"/>
    </location>
</feature>
<dbReference type="PROSITE" id="PS00217">
    <property type="entry name" value="SUGAR_TRANSPORT_2"/>
    <property type="match status" value="1"/>
</dbReference>
<comment type="subcellular location">
    <subcellularLocation>
        <location evidence="1">Membrane</location>
        <topology evidence="1">Multi-pass membrane protein</topology>
    </subcellularLocation>
</comment>
<feature type="transmembrane region" description="Helical" evidence="7">
    <location>
        <begin position="311"/>
        <end position="334"/>
    </location>
</feature>
<dbReference type="InterPro" id="IPR020846">
    <property type="entry name" value="MFS_dom"/>
</dbReference>
<feature type="transmembrane region" description="Helical" evidence="7">
    <location>
        <begin position="412"/>
        <end position="430"/>
    </location>
</feature>
<keyword evidence="4 7" id="KW-0812">Transmembrane</keyword>
<evidence type="ECO:0000256" key="5">
    <source>
        <dbReference type="ARBA" id="ARBA00022989"/>
    </source>
</evidence>
<feature type="domain" description="Major facilitator superfamily (MFS) profile" evidence="8">
    <location>
        <begin position="27"/>
        <end position="465"/>
    </location>
</feature>
<feature type="transmembrane region" description="Helical" evidence="7">
    <location>
        <begin position="97"/>
        <end position="117"/>
    </location>
</feature>
<feature type="transmembrane region" description="Helical" evidence="7">
    <location>
        <begin position="378"/>
        <end position="400"/>
    </location>
</feature>
<dbReference type="SUPFAM" id="SSF103473">
    <property type="entry name" value="MFS general substrate transporter"/>
    <property type="match status" value="1"/>
</dbReference>
<evidence type="ECO:0000256" key="6">
    <source>
        <dbReference type="ARBA" id="ARBA00023136"/>
    </source>
</evidence>
<keyword evidence="5 7" id="KW-1133">Transmembrane helix</keyword>
<dbReference type="Proteomes" id="UP000250266">
    <property type="component" value="Unassembled WGS sequence"/>
</dbReference>
<dbReference type="Gene3D" id="1.20.1250.20">
    <property type="entry name" value="MFS general substrate transporter like domains"/>
    <property type="match status" value="1"/>
</dbReference>
<dbReference type="OrthoDB" id="6612291at2759"/>
<dbReference type="PANTHER" id="PTHR48022">
    <property type="entry name" value="PLASTIDIC GLUCOSE TRANSPORTER 4"/>
    <property type="match status" value="1"/>
</dbReference>
<feature type="transmembrane region" description="Helical" evidence="7">
    <location>
        <begin position="346"/>
        <end position="366"/>
    </location>
</feature>
<feature type="transmembrane region" description="Helical" evidence="7">
    <location>
        <begin position="442"/>
        <end position="461"/>
    </location>
</feature>
<feature type="transmembrane region" description="Helical" evidence="7">
    <location>
        <begin position="156"/>
        <end position="181"/>
    </location>
</feature>
<keyword evidence="10" id="KW-1185">Reference proteome</keyword>
<keyword evidence="6 7" id="KW-0472">Membrane</keyword>
<evidence type="ECO:0000256" key="3">
    <source>
        <dbReference type="ARBA" id="ARBA00022448"/>
    </source>
</evidence>
<dbReference type="InterPro" id="IPR036259">
    <property type="entry name" value="MFS_trans_sf"/>
</dbReference>
<feature type="transmembrane region" description="Helical" evidence="7">
    <location>
        <begin position="277"/>
        <end position="299"/>
    </location>
</feature>
<dbReference type="PRINTS" id="PR00171">
    <property type="entry name" value="SUGRTRNSPORT"/>
</dbReference>
<organism evidence="9 10">
    <name type="scientific">Lepidopterella palustris CBS 459.81</name>
    <dbReference type="NCBI Taxonomy" id="1314670"/>
    <lineage>
        <taxon>Eukaryota</taxon>
        <taxon>Fungi</taxon>
        <taxon>Dikarya</taxon>
        <taxon>Ascomycota</taxon>
        <taxon>Pezizomycotina</taxon>
        <taxon>Dothideomycetes</taxon>
        <taxon>Pleosporomycetidae</taxon>
        <taxon>Mytilinidiales</taxon>
        <taxon>Argynnaceae</taxon>
        <taxon>Lepidopterella</taxon>
    </lineage>
</organism>
<dbReference type="InterPro" id="IPR005828">
    <property type="entry name" value="MFS_sugar_transport-like"/>
</dbReference>
<evidence type="ECO:0000256" key="2">
    <source>
        <dbReference type="ARBA" id="ARBA00010992"/>
    </source>
</evidence>
<evidence type="ECO:0000256" key="4">
    <source>
        <dbReference type="ARBA" id="ARBA00022692"/>
    </source>
</evidence>
<protein>
    <submittedName>
        <fullName evidence="9">General substrate transporter</fullName>
    </submittedName>
</protein>
<evidence type="ECO:0000313" key="9">
    <source>
        <dbReference type="EMBL" id="OCK79788.1"/>
    </source>
</evidence>
<dbReference type="GO" id="GO:0005351">
    <property type="term" value="F:carbohydrate:proton symporter activity"/>
    <property type="evidence" value="ECO:0007669"/>
    <property type="project" value="TreeGrafter"/>
</dbReference>
<evidence type="ECO:0000313" key="10">
    <source>
        <dbReference type="Proteomes" id="UP000250266"/>
    </source>
</evidence>
<feature type="transmembrane region" description="Helical" evidence="7">
    <location>
        <begin position="66"/>
        <end position="85"/>
    </location>
</feature>
<dbReference type="AlphaFoldDB" id="A0A8E2JES1"/>
<dbReference type="EMBL" id="KV744988">
    <property type="protein sequence ID" value="OCK79788.1"/>
    <property type="molecule type" value="Genomic_DNA"/>
</dbReference>
<name>A0A8E2JES1_9PEZI</name>
<dbReference type="PROSITE" id="PS50850">
    <property type="entry name" value="MFS"/>
    <property type="match status" value="1"/>
</dbReference>
<feature type="transmembrane region" description="Helical" evidence="7">
    <location>
        <begin position="21"/>
        <end position="46"/>
    </location>
</feature>